<evidence type="ECO:0000256" key="1">
    <source>
        <dbReference type="SAM" id="Phobius"/>
    </source>
</evidence>
<dbReference type="InterPro" id="IPR029052">
    <property type="entry name" value="Metallo-depent_PP-like"/>
</dbReference>
<feature type="transmembrane region" description="Helical" evidence="1">
    <location>
        <begin position="21"/>
        <end position="41"/>
    </location>
</feature>
<keyword evidence="1" id="KW-0812">Transmembrane</keyword>
<dbReference type="PANTHER" id="PTHR31302">
    <property type="entry name" value="TRANSMEMBRANE PROTEIN WITH METALLOPHOSPHOESTERASE DOMAIN-RELATED"/>
    <property type="match status" value="1"/>
</dbReference>
<gene>
    <name evidence="3" type="ORF">LL1196_1771</name>
</gene>
<protein>
    <submittedName>
        <fullName evidence="3">Phosphohydrolase</fullName>
    </submittedName>
</protein>
<evidence type="ECO:0000313" key="4">
    <source>
        <dbReference type="Proteomes" id="UP000663552"/>
    </source>
</evidence>
<dbReference type="AlphaFoldDB" id="A0A896TBF9"/>
<dbReference type="Gene3D" id="3.60.21.10">
    <property type="match status" value="1"/>
</dbReference>
<dbReference type="CDD" id="cd07385">
    <property type="entry name" value="MPP_YkuE_C"/>
    <property type="match status" value="1"/>
</dbReference>
<organism evidence="3 4">
    <name type="scientific">Lactococcus lactis subsp. cremoris</name>
    <name type="common">Streptococcus cremoris</name>
    <dbReference type="NCBI Taxonomy" id="1359"/>
    <lineage>
        <taxon>Bacteria</taxon>
        <taxon>Bacillati</taxon>
        <taxon>Bacillota</taxon>
        <taxon>Bacilli</taxon>
        <taxon>Lactobacillales</taxon>
        <taxon>Streptococcaceae</taxon>
        <taxon>Lactococcus</taxon>
    </lineage>
</organism>
<evidence type="ECO:0000259" key="2">
    <source>
        <dbReference type="Pfam" id="PF00149"/>
    </source>
</evidence>
<sequence length="293" mass="33261">MARFLHFSMALYTKDMKIIKIVFSLVILLMLTCLGGLYYAFKIEPYRLVVNQHQLENRSSKEKIKIVQLSDLHIKKDFDAKHLDKVIQKTNEQNPDFIVFSGDLYDNYAHYNENEQVISKLQKMKAKYGKIAIWGNRDYGGGASREYANIMSESGFTLLRNENLLIPMNNGEKILFTGLDDALLGNPSLPSSYQMEESTYDVLLTHEPDEVSQYQNKGYELILSGHSHGGQVNIPFIPQVQKKAASVMKHSNNYTGGLYQLNTNETLYVNTGIGTTHLSARFGVVPEIAVFNF</sequence>
<dbReference type="InterPro" id="IPR004843">
    <property type="entry name" value="Calcineurin-like_PHP"/>
</dbReference>
<name>A0A896TBF9_LACLC</name>
<dbReference type="GO" id="GO:0008758">
    <property type="term" value="F:UDP-2,3-diacylglucosamine hydrolase activity"/>
    <property type="evidence" value="ECO:0007669"/>
    <property type="project" value="TreeGrafter"/>
</dbReference>
<dbReference type="GO" id="GO:0016020">
    <property type="term" value="C:membrane"/>
    <property type="evidence" value="ECO:0007669"/>
    <property type="project" value="GOC"/>
</dbReference>
<reference evidence="3" key="1">
    <citation type="journal article" date="2020" name="Mol. Microbiol.">
        <title>The CWPS Rubik's cube: Linking diversity of cell wall polysaccharide structures with the encoded biosynthetic machinery of selected Lactococcus lactis strains.</title>
        <authorList>
            <person name="Mahony J."/>
            <person name="Frantzen C."/>
            <person name="Vinogradov E."/>
            <person name="Sadovskaya I."/>
            <person name="Theodorou I."/>
            <person name="Kelleher P."/>
            <person name="Chapot-Chartier M.P."/>
            <person name="Cambillau C."/>
            <person name="Holo H."/>
            <person name="van Sinderen D."/>
        </authorList>
    </citation>
    <scope>NUCLEOTIDE SEQUENCE</scope>
    <source>
        <strain evidence="3">1196</strain>
    </source>
</reference>
<proteinExistence type="predicted"/>
<dbReference type="GO" id="GO:0009245">
    <property type="term" value="P:lipid A biosynthetic process"/>
    <property type="evidence" value="ECO:0007669"/>
    <property type="project" value="TreeGrafter"/>
</dbReference>
<accession>A0A896TBF9</accession>
<dbReference type="Proteomes" id="UP000663552">
    <property type="component" value="Chromosome"/>
</dbReference>
<dbReference type="InterPro" id="IPR051158">
    <property type="entry name" value="Metallophosphoesterase_sf"/>
</dbReference>
<dbReference type="EMBL" id="CP032148">
    <property type="protein sequence ID" value="QSD63387.1"/>
    <property type="molecule type" value="Genomic_DNA"/>
</dbReference>
<dbReference type="SUPFAM" id="SSF56300">
    <property type="entry name" value="Metallo-dependent phosphatases"/>
    <property type="match status" value="1"/>
</dbReference>
<evidence type="ECO:0000313" key="3">
    <source>
        <dbReference type="EMBL" id="QSD63387.1"/>
    </source>
</evidence>
<feature type="domain" description="Calcineurin-like phosphoesterase" evidence="2">
    <location>
        <begin position="64"/>
        <end position="229"/>
    </location>
</feature>
<dbReference type="Pfam" id="PF00149">
    <property type="entry name" value="Metallophos"/>
    <property type="match status" value="1"/>
</dbReference>
<keyword evidence="1" id="KW-0472">Membrane</keyword>
<keyword evidence="1" id="KW-1133">Transmembrane helix</keyword>
<dbReference type="PANTHER" id="PTHR31302:SF25">
    <property type="entry name" value="PHOSPHOESTERASE"/>
    <property type="match status" value="1"/>
</dbReference>